<gene>
    <name evidence="3" type="ORF">MNBD_GAMMA22-1244</name>
</gene>
<dbReference type="PIRSF" id="PIRSF028111">
    <property type="entry name" value="UCP028111"/>
    <property type="match status" value="1"/>
</dbReference>
<evidence type="ECO:0000259" key="2">
    <source>
        <dbReference type="Pfam" id="PF23771"/>
    </source>
</evidence>
<dbReference type="InterPro" id="IPR055592">
    <property type="entry name" value="DUF7168"/>
</dbReference>
<dbReference type="Pfam" id="PF10979">
    <property type="entry name" value="DUF2786"/>
    <property type="match status" value="1"/>
</dbReference>
<dbReference type="EMBL" id="UOFS01000030">
    <property type="protein sequence ID" value="VAW96902.1"/>
    <property type="molecule type" value="Genomic_DNA"/>
</dbReference>
<feature type="domain" description="DUF7168" evidence="2">
    <location>
        <begin position="46"/>
        <end position="176"/>
    </location>
</feature>
<dbReference type="InterPro" id="IPR024498">
    <property type="entry name" value="DUF2786"/>
</dbReference>
<sequence length="225" mass="25809">MKNKKIIDKIFKCLRLSESNNPNEAASALRQAQRLMDLHGINQEQVKSAQIVEVMTVKSQFVEPPYWVIALSELIGQAFFCRVYVSRTKNKQSEFYFIGIGNRTELARYTFTVLQRLLARERRHFIKSLSDMKKSEKTRRGNVFAQAWLFRIARTLVNFVSDPIIDKAIDAYVSKHFGITSDFESEAVVPNTRDMAAISNGYRAAEGVSLFRPVNNDNNTYALNQ</sequence>
<reference evidence="3" key="1">
    <citation type="submission" date="2018-06" db="EMBL/GenBank/DDBJ databases">
        <authorList>
            <person name="Zhirakovskaya E."/>
        </authorList>
    </citation>
    <scope>NUCLEOTIDE SEQUENCE</scope>
</reference>
<proteinExistence type="predicted"/>
<dbReference type="InterPro" id="IPR016868">
    <property type="entry name" value="Phage_B3_Orf5"/>
</dbReference>
<evidence type="ECO:0000259" key="1">
    <source>
        <dbReference type="Pfam" id="PF10979"/>
    </source>
</evidence>
<dbReference type="Pfam" id="PF23771">
    <property type="entry name" value="DUF7168"/>
    <property type="match status" value="1"/>
</dbReference>
<name>A0A3B1AAM5_9ZZZZ</name>
<accession>A0A3B1AAM5</accession>
<organism evidence="3">
    <name type="scientific">hydrothermal vent metagenome</name>
    <dbReference type="NCBI Taxonomy" id="652676"/>
    <lineage>
        <taxon>unclassified sequences</taxon>
        <taxon>metagenomes</taxon>
        <taxon>ecological metagenomes</taxon>
    </lineage>
</organism>
<protein>
    <submittedName>
        <fullName evidence="3">Uncharacterized protein</fullName>
    </submittedName>
</protein>
<evidence type="ECO:0000313" key="3">
    <source>
        <dbReference type="EMBL" id="VAW96902.1"/>
    </source>
</evidence>
<feature type="domain" description="DUF2786" evidence="1">
    <location>
        <begin position="5"/>
        <end position="43"/>
    </location>
</feature>
<dbReference type="AlphaFoldDB" id="A0A3B1AAM5"/>